<reference evidence="1" key="1">
    <citation type="submission" date="2019-08" db="EMBL/GenBank/DDBJ databases">
        <authorList>
            <person name="Kucharzyk K."/>
            <person name="Murdoch R.W."/>
            <person name="Higgins S."/>
            <person name="Loffler F."/>
        </authorList>
    </citation>
    <scope>NUCLEOTIDE SEQUENCE</scope>
</reference>
<protein>
    <submittedName>
        <fullName evidence="1">Uncharacterized protein</fullName>
    </submittedName>
</protein>
<name>A0A644SVE4_9ZZZZ</name>
<organism evidence="1">
    <name type="scientific">bioreactor metagenome</name>
    <dbReference type="NCBI Taxonomy" id="1076179"/>
    <lineage>
        <taxon>unclassified sequences</taxon>
        <taxon>metagenomes</taxon>
        <taxon>ecological metagenomes</taxon>
    </lineage>
</organism>
<dbReference type="AlphaFoldDB" id="A0A644SVE4"/>
<accession>A0A644SVE4</accession>
<dbReference type="EMBL" id="VSSQ01000007">
    <property type="protein sequence ID" value="MPL58595.1"/>
    <property type="molecule type" value="Genomic_DNA"/>
</dbReference>
<sequence>MPNWSGTVLTAKGRALQAKVEAGTVMNITKLKIGDGTLGAGQTVDTLNDLVAPKQIVDISSLTPMESGVCKIFGIVTNDDLETGFYVRELGVFAQDPVLGEILYAYTADGAPDFLPAAGGSVAVSEELVINLAFSNAAIITANISMDGLITANILQQHNTDEDAHAELMIAHNTSTAAHADLLHLRQNTTTYTVGDIAYSPTLPSYAYLECIQAGTTAAVEPAWPAVGEEVTDGTVRWRVRDIKDCVSIATFTTLANEVANKLNAAETGFVFIYPNGGTAASPANVAPNTRYICDNPFPDYYVTCQLELKVNGEWTAIYVSTRASTGGTNYAYGGTASQSDADHSKIIVRTLGTGLFFSASYCGGSVEYDTGNNNGLQSAPCRVKVWKNRGLIT</sequence>
<gene>
    <name evidence="1" type="ORF">SDC9_04129</name>
</gene>
<comment type="caution">
    <text evidence="1">The sequence shown here is derived from an EMBL/GenBank/DDBJ whole genome shotgun (WGS) entry which is preliminary data.</text>
</comment>
<proteinExistence type="predicted"/>
<evidence type="ECO:0000313" key="1">
    <source>
        <dbReference type="EMBL" id="MPL58595.1"/>
    </source>
</evidence>